<evidence type="ECO:0000256" key="1">
    <source>
        <dbReference type="SAM" id="SignalP"/>
    </source>
</evidence>
<organism evidence="2 3">
    <name type="scientific">Bordetella genomosp. 2</name>
    <dbReference type="NCBI Taxonomy" id="1983456"/>
    <lineage>
        <taxon>Bacteria</taxon>
        <taxon>Pseudomonadati</taxon>
        <taxon>Pseudomonadota</taxon>
        <taxon>Betaproteobacteria</taxon>
        <taxon>Burkholderiales</taxon>
        <taxon>Alcaligenaceae</taxon>
        <taxon>Bordetella</taxon>
    </lineage>
</organism>
<proteinExistence type="predicted"/>
<sequence length="251" mass="26716">MAFLSFQEHPVAARFFSYLFVAGAASLSAPALAGVCDAQFMRNGGAVQLTGSGNLSLGADLTFAEVAKTDAANCRARVQGTASFSYAGLPAGKSKLDYLMTIKGGKAEFVRYAKAGEKPQDGGQFDLRMLGLFAYDGKVAEGQRLPGATYRLNIGKDAPVGGQPTTVVRIGEKSIGARQTLDTALGRQSCWPIRYARNTDPTMATFQGITLPIPGMNTTVTDWYCPAVNLVMRQDIDQNGVKSAVEITQIK</sequence>
<accession>A0A261VL58</accession>
<evidence type="ECO:0000313" key="3">
    <source>
        <dbReference type="Proteomes" id="UP000215633"/>
    </source>
</evidence>
<dbReference type="AlphaFoldDB" id="A0A261VL58"/>
<gene>
    <name evidence="2" type="ORF">CAL24_17170</name>
</gene>
<dbReference type="Proteomes" id="UP000215633">
    <property type="component" value="Unassembled WGS sequence"/>
</dbReference>
<keyword evidence="3" id="KW-1185">Reference proteome</keyword>
<evidence type="ECO:0000313" key="2">
    <source>
        <dbReference type="EMBL" id="OZI73913.1"/>
    </source>
</evidence>
<protein>
    <recommendedName>
        <fullName evidence="4">N-acetyltransferase YedL</fullName>
    </recommendedName>
</protein>
<keyword evidence="1" id="KW-0732">Signal</keyword>
<dbReference type="Gene3D" id="2.40.360.20">
    <property type="match status" value="1"/>
</dbReference>
<feature type="chain" id="PRO_5012876250" description="N-acetyltransferase YedL" evidence="1">
    <location>
        <begin position="34"/>
        <end position="251"/>
    </location>
</feature>
<evidence type="ECO:0008006" key="4">
    <source>
        <dbReference type="Google" id="ProtNLM"/>
    </source>
</evidence>
<dbReference type="EMBL" id="NEVT01000007">
    <property type="protein sequence ID" value="OZI73913.1"/>
    <property type="molecule type" value="Genomic_DNA"/>
</dbReference>
<name>A0A261VL58_9BORD</name>
<feature type="signal peptide" evidence="1">
    <location>
        <begin position="1"/>
        <end position="33"/>
    </location>
</feature>
<reference evidence="3" key="1">
    <citation type="submission" date="2017-05" db="EMBL/GenBank/DDBJ databases">
        <title>Complete and WGS of Bordetella genogroups.</title>
        <authorList>
            <person name="Spilker T."/>
            <person name="Lipuma J."/>
        </authorList>
    </citation>
    <scope>NUCLEOTIDE SEQUENCE [LARGE SCALE GENOMIC DNA]</scope>
    <source>
        <strain evidence="3">AU8256</strain>
    </source>
</reference>
<comment type="caution">
    <text evidence="2">The sequence shown here is derived from an EMBL/GenBank/DDBJ whole genome shotgun (WGS) entry which is preliminary data.</text>
</comment>